<evidence type="ECO:0000256" key="1">
    <source>
        <dbReference type="ARBA" id="ARBA00022857"/>
    </source>
</evidence>
<organism evidence="3 4">
    <name type="scientific">Thermogemmata fonticola</name>
    <dbReference type="NCBI Taxonomy" id="2755323"/>
    <lineage>
        <taxon>Bacteria</taxon>
        <taxon>Pseudomonadati</taxon>
        <taxon>Planctomycetota</taxon>
        <taxon>Planctomycetia</taxon>
        <taxon>Gemmatales</taxon>
        <taxon>Gemmataceae</taxon>
        <taxon>Thermogemmata</taxon>
    </lineage>
</organism>
<evidence type="ECO:0000313" key="3">
    <source>
        <dbReference type="EMBL" id="MBA2225047.1"/>
    </source>
</evidence>
<dbReference type="InterPro" id="IPR013149">
    <property type="entry name" value="ADH-like_C"/>
</dbReference>
<keyword evidence="4" id="KW-1185">Reference proteome</keyword>
<dbReference type="Pfam" id="PF08240">
    <property type="entry name" value="ADH_N"/>
    <property type="match status" value="1"/>
</dbReference>
<dbReference type="PANTHER" id="PTHR44154">
    <property type="entry name" value="QUINONE OXIDOREDUCTASE"/>
    <property type="match status" value="1"/>
</dbReference>
<comment type="caution">
    <text evidence="3">The sequence shown here is derived from an EMBL/GenBank/DDBJ whole genome shotgun (WGS) entry which is preliminary data.</text>
</comment>
<dbReference type="InterPro" id="IPR011032">
    <property type="entry name" value="GroES-like_sf"/>
</dbReference>
<dbReference type="Pfam" id="PF00107">
    <property type="entry name" value="ADH_zinc_N"/>
    <property type="match status" value="1"/>
</dbReference>
<dbReference type="GO" id="GO:0016491">
    <property type="term" value="F:oxidoreductase activity"/>
    <property type="evidence" value="ECO:0007669"/>
    <property type="project" value="InterPro"/>
</dbReference>
<dbReference type="AlphaFoldDB" id="A0A7V8VBL8"/>
<dbReference type="Gene3D" id="3.40.50.720">
    <property type="entry name" value="NAD(P)-binding Rossmann-like Domain"/>
    <property type="match status" value="1"/>
</dbReference>
<sequence length="334" mass="35950">MRAAYFRQTGEPEVIEVGEVPTPQPQSGQILVRVRVAAINPIDTYIRRGTAPMPLPQPVAITGTDFAGVVEAVGPDVSRFRVGDRVWGSNQGLLGRQGTCAEYVCVDQDWAYPIPEGVSEEQAAAAALVGITAHLGLFHRAHLQAGEWVFVNGGTGGVGSMVVQMAKAVGARVITTAGSPEKAALARELGADVVALYKQEDVANIIREATGGRGVHVWYETQPPTDLDRTVELTAPRGRIIVMAGRQARPVFPNGPFYVKNLSLFGFAMFNMTADEQRVCAEDINRWLANGQLRAIIGRRFPLQETAAAHRLQEENTLGKSGTLTGKIVIVIDS</sequence>
<evidence type="ECO:0000259" key="2">
    <source>
        <dbReference type="SMART" id="SM00829"/>
    </source>
</evidence>
<accession>A0A7V8VBL8</accession>
<name>A0A7V8VBL8_9BACT</name>
<proteinExistence type="predicted"/>
<dbReference type="SUPFAM" id="SSF50129">
    <property type="entry name" value="GroES-like"/>
    <property type="match status" value="1"/>
</dbReference>
<dbReference type="InterPro" id="IPR013154">
    <property type="entry name" value="ADH-like_N"/>
</dbReference>
<evidence type="ECO:0000313" key="4">
    <source>
        <dbReference type="Proteomes" id="UP000542342"/>
    </source>
</evidence>
<dbReference type="InterPro" id="IPR036291">
    <property type="entry name" value="NAD(P)-bd_dom_sf"/>
</dbReference>
<gene>
    <name evidence="3" type="ORF">H0921_02610</name>
</gene>
<dbReference type="Gene3D" id="3.90.180.10">
    <property type="entry name" value="Medium-chain alcohol dehydrogenases, catalytic domain"/>
    <property type="match status" value="1"/>
</dbReference>
<protein>
    <submittedName>
        <fullName evidence="3">NADPH:quinone reductase</fullName>
    </submittedName>
</protein>
<dbReference type="SMART" id="SM00829">
    <property type="entry name" value="PKS_ER"/>
    <property type="match status" value="1"/>
</dbReference>
<dbReference type="RefSeq" id="WP_194536448.1">
    <property type="nucleotide sequence ID" value="NZ_JACEFB010000001.1"/>
</dbReference>
<dbReference type="EMBL" id="JACEFB010000001">
    <property type="protein sequence ID" value="MBA2225047.1"/>
    <property type="molecule type" value="Genomic_DNA"/>
</dbReference>
<dbReference type="Proteomes" id="UP000542342">
    <property type="component" value="Unassembled WGS sequence"/>
</dbReference>
<dbReference type="CDD" id="cd08253">
    <property type="entry name" value="zeta_crystallin"/>
    <property type="match status" value="1"/>
</dbReference>
<reference evidence="3 4" key="1">
    <citation type="submission" date="2020-07" db="EMBL/GenBank/DDBJ databases">
        <title>Thermogemmata thermophila gen. nov., sp. nov., a novel moderate thermophilic planctomycete from a Kamchatka hot spring.</title>
        <authorList>
            <person name="Elcheninov A.G."/>
            <person name="Podosokorskaya O.A."/>
            <person name="Kovaleva O.L."/>
            <person name="Novikov A."/>
            <person name="Bonch-Osmolovskaya E.A."/>
            <person name="Toshchakov S.V."/>
            <person name="Kublanov I.V."/>
        </authorList>
    </citation>
    <scope>NUCLEOTIDE SEQUENCE [LARGE SCALE GENOMIC DNA]</scope>
    <source>
        <strain evidence="3 4">2918</strain>
    </source>
</reference>
<dbReference type="InterPro" id="IPR020843">
    <property type="entry name" value="ER"/>
</dbReference>
<keyword evidence="1" id="KW-0521">NADP</keyword>
<dbReference type="InterPro" id="IPR051603">
    <property type="entry name" value="Zinc-ADH_QOR/CCCR"/>
</dbReference>
<feature type="domain" description="Enoyl reductase (ER)" evidence="2">
    <location>
        <begin position="10"/>
        <end position="330"/>
    </location>
</feature>
<dbReference type="PANTHER" id="PTHR44154:SF1">
    <property type="entry name" value="QUINONE OXIDOREDUCTASE"/>
    <property type="match status" value="1"/>
</dbReference>
<dbReference type="SUPFAM" id="SSF51735">
    <property type="entry name" value="NAD(P)-binding Rossmann-fold domains"/>
    <property type="match status" value="1"/>
</dbReference>